<accession>A0A7R8UMJ1</accession>
<reference evidence="3 4" key="1">
    <citation type="submission" date="2020-11" db="EMBL/GenBank/DDBJ databases">
        <authorList>
            <person name="Wallbank WR R."/>
            <person name="Pardo Diaz C."/>
            <person name="Kozak K."/>
            <person name="Martin S."/>
            <person name="Jiggins C."/>
            <person name="Moest M."/>
            <person name="Warren A I."/>
            <person name="Generalovic N T."/>
            <person name="Byers J.R.P. K."/>
            <person name="Montejo-Kovacevich G."/>
            <person name="Yen C E."/>
        </authorList>
    </citation>
    <scope>NUCLEOTIDE SEQUENCE [LARGE SCALE GENOMIC DNA]</scope>
</reference>
<feature type="compositionally biased region" description="Polar residues" evidence="1">
    <location>
        <begin position="224"/>
        <end position="246"/>
    </location>
</feature>
<feature type="compositionally biased region" description="Polar residues" evidence="1">
    <location>
        <begin position="272"/>
        <end position="286"/>
    </location>
</feature>
<protein>
    <recommendedName>
        <fullName evidence="5">20-hydroxyecdysone protein</fullName>
    </recommendedName>
</protein>
<dbReference type="AlphaFoldDB" id="A0A7R8UMJ1"/>
<feature type="region of interest" description="Disordered" evidence="1">
    <location>
        <begin position="302"/>
        <end position="324"/>
    </location>
</feature>
<proteinExistence type="predicted"/>
<dbReference type="EMBL" id="LR899010">
    <property type="protein sequence ID" value="CAD7083623.1"/>
    <property type="molecule type" value="Genomic_DNA"/>
</dbReference>
<keyword evidence="4" id="KW-1185">Reference proteome</keyword>
<evidence type="ECO:0000313" key="4">
    <source>
        <dbReference type="Proteomes" id="UP000594454"/>
    </source>
</evidence>
<organism evidence="3 4">
    <name type="scientific">Hermetia illucens</name>
    <name type="common">Black soldier fly</name>
    <dbReference type="NCBI Taxonomy" id="343691"/>
    <lineage>
        <taxon>Eukaryota</taxon>
        <taxon>Metazoa</taxon>
        <taxon>Ecdysozoa</taxon>
        <taxon>Arthropoda</taxon>
        <taxon>Hexapoda</taxon>
        <taxon>Insecta</taxon>
        <taxon>Pterygota</taxon>
        <taxon>Neoptera</taxon>
        <taxon>Endopterygota</taxon>
        <taxon>Diptera</taxon>
        <taxon>Brachycera</taxon>
        <taxon>Stratiomyomorpha</taxon>
        <taxon>Stratiomyidae</taxon>
        <taxon>Hermetiinae</taxon>
        <taxon>Hermetia</taxon>
    </lineage>
</organism>
<evidence type="ECO:0000256" key="2">
    <source>
        <dbReference type="SAM" id="SignalP"/>
    </source>
</evidence>
<feature type="region of interest" description="Disordered" evidence="1">
    <location>
        <begin position="337"/>
        <end position="369"/>
    </location>
</feature>
<name>A0A7R8UMJ1_HERIL</name>
<dbReference type="InParanoid" id="A0A7R8UMJ1"/>
<feature type="chain" id="PRO_5031025570" description="20-hydroxyecdysone protein" evidence="2">
    <location>
        <begin position="22"/>
        <end position="386"/>
    </location>
</feature>
<feature type="region of interest" description="Disordered" evidence="1">
    <location>
        <begin position="267"/>
        <end position="286"/>
    </location>
</feature>
<dbReference type="Proteomes" id="UP000594454">
    <property type="component" value="Chromosome 2"/>
</dbReference>
<evidence type="ECO:0000256" key="1">
    <source>
        <dbReference type="SAM" id="MobiDB-lite"/>
    </source>
</evidence>
<sequence length="386" mass="41759">MRDFLLICLFVLSAVSTNVQAKAIHRDIRELQLQEVAPELQQEIVDPVHLDLVQPVLVIKEEVLVPIETLESIAPIAEVDGPGAIVIEDQVNKDENEIIGAGEEHQIPSEEHFPVGADDGLRGDQENVALPEQEQQAILEATSNDELPPVHGVLKQEASTTARPSLLQQAQQIISNNPFGQFIDSIRRPSTVAPETQQAGVEATTNANIFQQFQAGVQNLGSQITSAFTPPQSNLQASESNPSQTAVRPPNFFEQLQSNLQNTVQGIFRPNPEQSTTAGTQPQGPFQSVLTNVQNFLTGNRGEASAAQTSTPGEPQKVGLPVDDKVDFNKNSGEVLVDNEAESSDPVVAVQQPETSPVAELDVKKDEQDESVVLVAQESSLENESE</sequence>
<evidence type="ECO:0008006" key="5">
    <source>
        <dbReference type="Google" id="ProtNLM"/>
    </source>
</evidence>
<feature type="signal peptide" evidence="2">
    <location>
        <begin position="1"/>
        <end position="21"/>
    </location>
</feature>
<feature type="region of interest" description="Disordered" evidence="1">
    <location>
        <begin position="224"/>
        <end position="248"/>
    </location>
</feature>
<gene>
    <name evidence="3" type="ORF">HERILL_LOCUS6571</name>
</gene>
<keyword evidence="2" id="KW-0732">Signal</keyword>
<evidence type="ECO:0000313" key="3">
    <source>
        <dbReference type="EMBL" id="CAD7083623.1"/>
    </source>
</evidence>